<dbReference type="Proteomes" id="UP001054837">
    <property type="component" value="Unassembled WGS sequence"/>
</dbReference>
<evidence type="ECO:0000313" key="1">
    <source>
        <dbReference type="EMBL" id="GIY51330.1"/>
    </source>
</evidence>
<keyword evidence="2" id="KW-1185">Reference proteome</keyword>
<dbReference type="AlphaFoldDB" id="A0AAV4U0R4"/>
<sequence>MQSMVLALNFAAIWRSEDTGSDFFRGNAFGLVKERVSIVADDMMGLIMSNVLKIGNRAFEMMTFNLMMIVNSVLRSTGN</sequence>
<proteinExistence type="predicted"/>
<name>A0AAV4U0R4_9ARAC</name>
<gene>
    <name evidence="1" type="ORF">CDAR_69491</name>
</gene>
<comment type="caution">
    <text evidence="1">The sequence shown here is derived from an EMBL/GenBank/DDBJ whole genome shotgun (WGS) entry which is preliminary data.</text>
</comment>
<accession>A0AAV4U0R4</accession>
<organism evidence="1 2">
    <name type="scientific">Caerostris darwini</name>
    <dbReference type="NCBI Taxonomy" id="1538125"/>
    <lineage>
        <taxon>Eukaryota</taxon>
        <taxon>Metazoa</taxon>
        <taxon>Ecdysozoa</taxon>
        <taxon>Arthropoda</taxon>
        <taxon>Chelicerata</taxon>
        <taxon>Arachnida</taxon>
        <taxon>Araneae</taxon>
        <taxon>Araneomorphae</taxon>
        <taxon>Entelegynae</taxon>
        <taxon>Araneoidea</taxon>
        <taxon>Araneidae</taxon>
        <taxon>Caerostris</taxon>
    </lineage>
</organism>
<evidence type="ECO:0000313" key="2">
    <source>
        <dbReference type="Proteomes" id="UP001054837"/>
    </source>
</evidence>
<dbReference type="EMBL" id="BPLQ01010518">
    <property type="protein sequence ID" value="GIY51330.1"/>
    <property type="molecule type" value="Genomic_DNA"/>
</dbReference>
<protein>
    <submittedName>
        <fullName evidence="1">Uncharacterized protein</fullName>
    </submittedName>
</protein>
<reference evidence="1 2" key="1">
    <citation type="submission" date="2021-06" db="EMBL/GenBank/DDBJ databases">
        <title>Caerostris darwini draft genome.</title>
        <authorList>
            <person name="Kono N."/>
            <person name="Arakawa K."/>
        </authorList>
    </citation>
    <scope>NUCLEOTIDE SEQUENCE [LARGE SCALE GENOMIC DNA]</scope>
</reference>